<feature type="domain" description="Glycoside hydrolase family 5" evidence="11">
    <location>
        <begin position="154"/>
        <end position="408"/>
    </location>
</feature>
<dbReference type="FunFam" id="3.20.20.80:FF:000313">
    <property type="entry name" value="Uncharacterized protein"/>
    <property type="match status" value="1"/>
</dbReference>
<evidence type="ECO:0000256" key="8">
    <source>
        <dbReference type="ARBA" id="ARBA00023295"/>
    </source>
</evidence>
<keyword evidence="5" id="KW-0964">Secreted</keyword>
<dbReference type="InterPro" id="IPR001547">
    <property type="entry name" value="Glyco_hydro_5"/>
</dbReference>
<evidence type="ECO:0000256" key="3">
    <source>
        <dbReference type="ARBA" id="ARBA00005641"/>
    </source>
</evidence>
<dbReference type="Pfam" id="PF26410">
    <property type="entry name" value="GH5_mannosidase"/>
    <property type="match status" value="1"/>
</dbReference>
<comment type="subcellular location">
    <subcellularLocation>
        <location evidence="2">Secreted</location>
    </subcellularLocation>
</comment>
<keyword evidence="6 10" id="KW-0732">Signal</keyword>
<reference evidence="12" key="1">
    <citation type="submission" date="2022-05" db="EMBL/GenBank/DDBJ databases">
        <title>The Musa troglodytarum L. genome provides insights into the mechanism of non-climacteric behaviour and enrichment of carotenoids.</title>
        <authorList>
            <person name="Wang J."/>
        </authorList>
    </citation>
    <scope>NUCLEOTIDE SEQUENCE</scope>
    <source>
        <tissue evidence="12">Leaf</tissue>
    </source>
</reference>
<organism evidence="12 13">
    <name type="scientific">Musa troglodytarum</name>
    <name type="common">fe'i banana</name>
    <dbReference type="NCBI Taxonomy" id="320322"/>
    <lineage>
        <taxon>Eukaryota</taxon>
        <taxon>Viridiplantae</taxon>
        <taxon>Streptophyta</taxon>
        <taxon>Embryophyta</taxon>
        <taxon>Tracheophyta</taxon>
        <taxon>Spermatophyta</taxon>
        <taxon>Magnoliopsida</taxon>
        <taxon>Liliopsida</taxon>
        <taxon>Zingiberales</taxon>
        <taxon>Musaceae</taxon>
        <taxon>Musa</taxon>
    </lineage>
</organism>
<dbReference type="OrthoDB" id="406631at2759"/>
<dbReference type="PANTHER" id="PTHR31451">
    <property type="match status" value="1"/>
</dbReference>
<evidence type="ECO:0000256" key="2">
    <source>
        <dbReference type="ARBA" id="ARBA00004613"/>
    </source>
</evidence>
<dbReference type="SUPFAM" id="SSF51445">
    <property type="entry name" value="(Trans)glycosidases"/>
    <property type="match status" value="1"/>
</dbReference>
<evidence type="ECO:0000256" key="1">
    <source>
        <dbReference type="ARBA" id="ARBA00001678"/>
    </source>
</evidence>
<evidence type="ECO:0000256" key="6">
    <source>
        <dbReference type="ARBA" id="ARBA00022729"/>
    </source>
</evidence>
<keyword evidence="8" id="KW-0326">Glycosidase</keyword>
<dbReference type="InterPro" id="IPR045053">
    <property type="entry name" value="MAN-like"/>
</dbReference>
<evidence type="ECO:0000256" key="10">
    <source>
        <dbReference type="SAM" id="SignalP"/>
    </source>
</evidence>
<dbReference type="InterPro" id="IPR017853">
    <property type="entry name" value="GH"/>
</dbReference>
<keyword evidence="7" id="KW-0378">Hydrolase</keyword>
<dbReference type="GO" id="GO:0016985">
    <property type="term" value="F:mannan endo-1,4-beta-mannosidase activity"/>
    <property type="evidence" value="ECO:0007669"/>
    <property type="project" value="UniProtKB-EC"/>
</dbReference>
<evidence type="ECO:0000313" key="12">
    <source>
        <dbReference type="EMBL" id="URD92644.1"/>
    </source>
</evidence>
<dbReference type="Gene3D" id="3.20.20.80">
    <property type="entry name" value="Glycosidases"/>
    <property type="match status" value="1"/>
</dbReference>
<comment type="similarity">
    <text evidence="3">Belongs to the glycosyl hydrolase 5 (cellulase A) family.</text>
</comment>
<feature type="signal peptide" evidence="10">
    <location>
        <begin position="1"/>
        <end position="23"/>
    </location>
</feature>
<accession>A0A9E7FAD0</accession>
<protein>
    <recommendedName>
        <fullName evidence="4">mannan endo-1,4-beta-mannosidase</fullName>
        <ecNumber evidence="4">3.2.1.78</ecNumber>
    </recommendedName>
</protein>
<feature type="region of interest" description="Disordered" evidence="9">
    <location>
        <begin position="445"/>
        <end position="465"/>
    </location>
</feature>
<dbReference type="EC" id="3.2.1.78" evidence="4"/>
<evidence type="ECO:0000256" key="9">
    <source>
        <dbReference type="SAM" id="MobiDB-lite"/>
    </source>
</evidence>
<evidence type="ECO:0000313" key="13">
    <source>
        <dbReference type="Proteomes" id="UP001055439"/>
    </source>
</evidence>
<dbReference type="Proteomes" id="UP001055439">
    <property type="component" value="Chromosome 3"/>
</dbReference>
<gene>
    <name evidence="12" type="ORF">MUK42_01185</name>
</gene>
<dbReference type="AlphaFoldDB" id="A0A9E7FAD0"/>
<sequence length="465" mass="52367">MHTEVLVHGLLLWTLLASRDSRAFGDMGFVRTNMTHFLVNRRPFNLNGFNAYWLMYVASFPEEGRSMVSSAFQEASNHGLTLARTWAFRDGGYKPLQHSPGVYDEDMFQVSYARLKGSMYQALLPVKIPKKRAVCVYVHPVLQQCDLHGLLTPLQGLDYVISEAKKYGIYLVLSLVNNFESFGGRMQYIQWARDEGRHLSSDDDFYRDEVVKSYYKNHVRAILTRVNTITGVAYKDEAAIFAWELVNEPRCESDLSGRTLQAWIEDMAAHVKSIDSNHLLEVGLEGFYGETIPERKKINLGYELGTDFISNSQVEGIDFATIHAYPDMWMPGSTEQTQLAFLQSWIQSHVEDADAVLRKPLLISEFGKSSRLSNRTADEKAALYTTVYDAIYASARGGGACRGGIFWHLLLGVQEMEGLRDGYEVIFSESPSLGQIIANQSHRISNLNGGSETEKKLRPALPSGN</sequence>
<feature type="chain" id="PRO_5038495870" description="mannan endo-1,4-beta-mannosidase" evidence="10">
    <location>
        <begin position="24"/>
        <end position="465"/>
    </location>
</feature>
<dbReference type="GO" id="GO:0005576">
    <property type="term" value="C:extracellular region"/>
    <property type="evidence" value="ECO:0007669"/>
    <property type="project" value="UniProtKB-SubCell"/>
</dbReference>
<proteinExistence type="inferred from homology"/>
<evidence type="ECO:0000256" key="4">
    <source>
        <dbReference type="ARBA" id="ARBA00012706"/>
    </source>
</evidence>
<dbReference type="GO" id="GO:0000272">
    <property type="term" value="P:polysaccharide catabolic process"/>
    <property type="evidence" value="ECO:0007669"/>
    <property type="project" value="InterPro"/>
</dbReference>
<comment type="catalytic activity">
    <reaction evidence="1">
        <text>Random hydrolysis of (1-&gt;4)-beta-D-mannosidic linkages in mannans, galactomannans and glucomannans.</text>
        <dbReference type="EC" id="3.2.1.78"/>
    </reaction>
</comment>
<evidence type="ECO:0000256" key="7">
    <source>
        <dbReference type="ARBA" id="ARBA00022801"/>
    </source>
</evidence>
<dbReference type="PANTHER" id="PTHR31451:SF39">
    <property type="entry name" value="MANNAN ENDO-1,4-BETA-MANNOSIDASE 1"/>
    <property type="match status" value="1"/>
</dbReference>
<evidence type="ECO:0000259" key="11">
    <source>
        <dbReference type="Pfam" id="PF26410"/>
    </source>
</evidence>
<evidence type="ECO:0000256" key="5">
    <source>
        <dbReference type="ARBA" id="ARBA00022525"/>
    </source>
</evidence>
<name>A0A9E7FAD0_9LILI</name>
<keyword evidence="13" id="KW-1185">Reference proteome</keyword>
<dbReference type="EMBL" id="CP097505">
    <property type="protein sequence ID" value="URD92644.1"/>
    <property type="molecule type" value="Genomic_DNA"/>
</dbReference>